<protein>
    <submittedName>
        <fullName evidence="2">Uncharacterized protein</fullName>
    </submittedName>
</protein>
<name>A0A814LP92_ADIRI</name>
<feature type="region of interest" description="Disordered" evidence="1">
    <location>
        <begin position="1"/>
        <end position="20"/>
    </location>
</feature>
<sequence length="405" mass="46698">MSSISKLSSRSSASDFSSFSNDRFSSTLTLQTVVDAKRSDINIRTVFCGEQDCRLNELRCVTGAIIDLNVVQGTSRPFERVNWSVSHDNSEVRDFVSRRLKHWMQQTQLTCDMASEDTIFLLEQCDEKQHIKTGPPATAVSFSRRFRTRSLTQSESANLRSHYDSIPNTPSDFSYRQVKPFSGLLGRTLLDLDSRGPTCKRLFTPQTSHRRREYFHHDQADENIPMTETEIQHLIESAKWAGVLSDTSDHELNNVRVCFADTVCVSKLAEILRNYHLRPTSDVNEVESVLQQSRINVINREQIRQFDGKTYWFHRILLDDHIQFPVGISQNSNEARRLAYRHMIDVCRNEDGIKMKRLSNDRVKVVKGPKVEKQTRRQPIDDLDMDATYISMNDLSCLSQYNIAH</sequence>
<accession>A0A814LP92</accession>
<organism evidence="2 3">
    <name type="scientific">Adineta ricciae</name>
    <name type="common">Rotifer</name>
    <dbReference type="NCBI Taxonomy" id="249248"/>
    <lineage>
        <taxon>Eukaryota</taxon>
        <taxon>Metazoa</taxon>
        <taxon>Spiralia</taxon>
        <taxon>Gnathifera</taxon>
        <taxon>Rotifera</taxon>
        <taxon>Eurotatoria</taxon>
        <taxon>Bdelloidea</taxon>
        <taxon>Adinetida</taxon>
        <taxon>Adinetidae</taxon>
        <taxon>Adineta</taxon>
    </lineage>
</organism>
<gene>
    <name evidence="2" type="ORF">XAT740_LOCUS16644</name>
</gene>
<dbReference type="Proteomes" id="UP000663828">
    <property type="component" value="Unassembled WGS sequence"/>
</dbReference>
<reference evidence="2" key="1">
    <citation type="submission" date="2021-02" db="EMBL/GenBank/DDBJ databases">
        <authorList>
            <person name="Nowell W R."/>
        </authorList>
    </citation>
    <scope>NUCLEOTIDE SEQUENCE</scope>
</reference>
<evidence type="ECO:0000313" key="2">
    <source>
        <dbReference type="EMBL" id="CAF1067889.1"/>
    </source>
</evidence>
<proteinExistence type="predicted"/>
<evidence type="ECO:0000313" key="3">
    <source>
        <dbReference type="Proteomes" id="UP000663828"/>
    </source>
</evidence>
<dbReference type="EMBL" id="CAJNOR010001066">
    <property type="protein sequence ID" value="CAF1067889.1"/>
    <property type="molecule type" value="Genomic_DNA"/>
</dbReference>
<evidence type="ECO:0000256" key="1">
    <source>
        <dbReference type="SAM" id="MobiDB-lite"/>
    </source>
</evidence>
<dbReference type="AlphaFoldDB" id="A0A814LP92"/>
<keyword evidence="3" id="KW-1185">Reference proteome</keyword>
<comment type="caution">
    <text evidence="2">The sequence shown here is derived from an EMBL/GenBank/DDBJ whole genome shotgun (WGS) entry which is preliminary data.</text>
</comment>